<dbReference type="EMBL" id="JANJYI010000009">
    <property type="protein sequence ID" value="KAK2635160.1"/>
    <property type="molecule type" value="Genomic_DNA"/>
</dbReference>
<proteinExistence type="predicted"/>
<evidence type="ECO:0000313" key="2">
    <source>
        <dbReference type="Proteomes" id="UP001280121"/>
    </source>
</evidence>
<gene>
    <name evidence="1" type="ORF">Ddye_029952</name>
</gene>
<sequence>MWVYLFATLDPQHVLIEELEIGLLAVTCPWNTQESDHTEKVAKKRAGLVMSPEERAENHYNDEVAMVERFIQDLGNTGMLTGLKVIHAMHFVRNFVIPELEGSECTLKRRNVSVIVEVEHAPNVYSFWIEAED</sequence>
<dbReference type="Proteomes" id="UP001280121">
    <property type="component" value="Unassembled WGS sequence"/>
</dbReference>
<reference evidence="1" key="1">
    <citation type="journal article" date="2023" name="Plant J.">
        <title>Genome sequences and population genomics provide insights into the demographic history, inbreeding, and mutation load of two 'living fossil' tree species of Dipteronia.</title>
        <authorList>
            <person name="Feng Y."/>
            <person name="Comes H.P."/>
            <person name="Chen J."/>
            <person name="Zhu S."/>
            <person name="Lu R."/>
            <person name="Zhang X."/>
            <person name="Li P."/>
            <person name="Qiu J."/>
            <person name="Olsen K.M."/>
            <person name="Qiu Y."/>
        </authorList>
    </citation>
    <scope>NUCLEOTIDE SEQUENCE</scope>
    <source>
        <strain evidence="1">KIB01</strain>
    </source>
</reference>
<protein>
    <submittedName>
        <fullName evidence="1">Uncharacterized protein</fullName>
    </submittedName>
</protein>
<dbReference type="AlphaFoldDB" id="A0AAD9WM70"/>
<keyword evidence="2" id="KW-1185">Reference proteome</keyword>
<accession>A0AAD9WM70</accession>
<organism evidence="1 2">
    <name type="scientific">Dipteronia dyeriana</name>
    <dbReference type="NCBI Taxonomy" id="168575"/>
    <lineage>
        <taxon>Eukaryota</taxon>
        <taxon>Viridiplantae</taxon>
        <taxon>Streptophyta</taxon>
        <taxon>Embryophyta</taxon>
        <taxon>Tracheophyta</taxon>
        <taxon>Spermatophyta</taxon>
        <taxon>Magnoliopsida</taxon>
        <taxon>eudicotyledons</taxon>
        <taxon>Gunneridae</taxon>
        <taxon>Pentapetalae</taxon>
        <taxon>rosids</taxon>
        <taxon>malvids</taxon>
        <taxon>Sapindales</taxon>
        <taxon>Sapindaceae</taxon>
        <taxon>Hippocastanoideae</taxon>
        <taxon>Acereae</taxon>
        <taxon>Dipteronia</taxon>
    </lineage>
</organism>
<name>A0AAD9WM70_9ROSI</name>
<evidence type="ECO:0000313" key="1">
    <source>
        <dbReference type="EMBL" id="KAK2635160.1"/>
    </source>
</evidence>
<comment type="caution">
    <text evidence="1">The sequence shown here is derived from an EMBL/GenBank/DDBJ whole genome shotgun (WGS) entry which is preliminary data.</text>
</comment>